<dbReference type="Proteomes" id="UP001165064">
    <property type="component" value="Unassembled WGS sequence"/>
</dbReference>
<dbReference type="EMBL" id="BSXS01015036">
    <property type="protein sequence ID" value="GMF06309.1"/>
    <property type="molecule type" value="Genomic_DNA"/>
</dbReference>
<comment type="caution">
    <text evidence="1">The sequence shown here is derived from an EMBL/GenBank/DDBJ whole genome shotgun (WGS) entry which is preliminary data.</text>
</comment>
<reference evidence="1" key="1">
    <citation type="submission" date="2023-04" db="EMBL/GenBank/DDBJ databases">
        <title>Ambrosiozyma monospora NBRC 10751.</title>
        <authorList>
            <person name="Ichikawa N."/>
            <person name="Sato H."/>
            <person name="Tonouchi N."/>
        </authorList>
    </citation>
    <scope>NUCLEOTIDE SEQUENCE</scope>
    <source>
        <strain evidence="1">NBRC 10751</strain>
    </source>
</reference>
<keyword evidence="2" id="KW-1185">Reference proteome</keyword>
<name>A0ACB5UA88_AMBMO</name>
<organism evidence="1 2">
    <name type="scientific">Ambrosiozyma monospora</name>
    <name type="common">Yeast</name>
    <name type="synonym">Endomycopsis monosporus</name>
    <dbReference type="NCBI Taxonomy" id="43982"/>
    <lineage>
        <taxon>Eukaryota</taxon>
        <taxon>Fungi</taxon>
        <taxon>Dikarya</taxon>
        <taxon>Ascomycota</taxon>
        <taxon>Saccharomycotina</taxon>
        <taxon>Pichiomycetes</taxon>
        <taxon>Pichiales</taxon>
        <taxon>Pichiaceae</taxon>
        <taxon>Ambrosiozyma</taxon>
    </lineage>
</organism>
<evidence type="ECO:0000313" key="2">
    <source>
        <dbReference type="Proteomes" id="UP001165064"/>
    </source>
</evidence>
<gene>
    <name evidence="1" type="ORF">Amon02_001264200</name>
</gene>
<protein>
    <submittedName>
        <fullName evidence="1">Unnamed protein product</fullName>
    </submittedName>
</protein>
<evidence type="ECO:0000313" key="1">
    <source>
        <dbReference type="EMBL" id="GMF06309.1"/>
    </source>
</evidence>
<sequence>MFEVEIHGDDDDEYHLNHYGKSSGVIPTFEMTQKSSTVTSAMGNKSDNPTEENGTFEDGGDSEEEEDDDDHDEEEEEDDDDEYELHPECHCIFIEDEEHEDEQDIEDKQHHPENKEGAETPHDNLHVSQFIEEGDLLSIDNDIAGFQCQPYS</sequence>
<accession>A0ACB5UA88</accession>
<proteinExistence type="predicted"/>